<dbReference type="GeneID" id="78229362"/>
<keyword evidence="4 8" id="KW-0812">Transmembrane</keyword>
<dbReference type="PIRSF" id="PIRSF500217">
    <property type="entry name" value="AlgI"/>
    <property type="match status" value="1"/>
</dbReference>
<comment type="similarity">
    <text evidence="2 7">Belongs to the membrane-bound acyltransferase family.</text>
</comment>
<evidence type="ECO:0000313" key="9">
    <source>
        <dbReference type="EMBL" id="EFW06676.1"/>
    </source>
</evidence>
<keyword evidence="6 7" id="KW-0472">Membrane</keyword>
<dbReference type="AlphaFoldDB" id="E7G625"/>
<proteinExistence type="inferred from homology"/>
<dbReference type="GO" id="GO:0005886">
    <property type="term" value="C:plasma membrane"/>
    <property type="evidence" value="ECO:0007669"/>
    <property type="project" value="UniProtKB-SubCell"/>
</dbReference>
<feature type="transmembrane region" description="Helical" evidence="8">
    <location>
        <begin position="79"/>
        <end position="98"/>
    </location>
</feature>
<dbReference type="PANTHER" id="PTHR13285:SF18">
    <property type="entry name" value="PROTEIN-CYSTEINE N-PALMITOYLTRANSFERASE RASP"/>
    <property type="match status" value="1"/>
</dbReference>
<evidence type="ECO:0000256" key="2">
    <source>
        <dbReference type="ARBA" id="ARBA00010323"/>
    </source>
</evidence>
<evidence type="ECO:0000256" key="6">
    <source>
        <dbReference type="ARBA" id="ARBA00023136"/>
    </source>
</evidence>
<feature type="transmembrane region" description="Helical" evidence="8">
    <location>
        <begin position="394"/>
        <end position="421"/>
    </location>
</feature>
<comment type="caution">
    <text evidence="9">The sequence shown here is derived from an EMBL/GenBank/DDBJ whole genome shotgun (WGS) entry which is preliminary data.</text>
</comment>
<gene>
    <name evidence="9" type="ORF">HMPREF9488_00213</name>
</gene>
<evidence type="ECO:0000256" key="1">
    <source>
        <dbReference type="ARBA" id="ARBA00004651"/>
    </source>
</evidence>
<sequence>MLFSSTIFLFYFLPFVFCINYLLSFSRKLQNIFLFIVSIFFYAWGEPYYVLLLLCSIVFNYILGLLIQRNHERVKRKKFYLMIACLLNTGLLFVFKYLYFTISTMSHLFGFSYSLQPIILPIGISFFTFQALSYVIDIYRQQAKAQKNIIYVGLYIAFFAQLIAGPIVRYTSIADQIENRKINMRKFAVGVCRFIVGLAKKVLLSNSLAIVVDYCFKASANLDISVTLAWIGAICYCLQLYYDFSGYSDMAIGLGLMFGFEFEENFNYPFISKSISEFWRRWHISLSTWFKDYVYFPLGGSRVANSSIMVRNLLVVWSLTGLWHGANWTFIIWGLYNFIFIFAEKLIHFEKRKKYPLLKHFYALFIITIGLVIFRAPDIYDAGVYISQMFGFRTIGLICSSTIMIIQEFWIFIVAGIIFSTPIAKRINYFLVYKKWYHLEKLFSIMYPLVIMLLFYVSVTYIIKGTYNPFIYFHF</sequence>
<keyword evidence="7" id="KW-0012">Acyltransferase</keyword>
<dbReference type="GO" id="GO:0016746">
    <property type="term" value="F:acyltransferase activity"/>
    <property type="evidence" value="ECO:0007669"/>
    <property type="project" value="UniProtKB-KW"/>
</dbReference>
<name>E7G625_9FIRM</name>
<keyword evidence="7 9" id="KW-0808">Transferase</keyword>
<evidence type="ECO:0000256" key="7">
    <source>
        <dbReference type="PIRNR" id="PIRNR016636"/>
    </source>
</evidence>
<feature type="transmembrane region" description="Helical" evidence="8">
    <location>
        <begin position="148"/>
        <end position="167"/>
    </location>
</feature>
<feature type="transmembrane region" description="Helical" evidence="8">
    <location>
        <begin position="322"/>
        <end position="343"/>
    </location>
</feature>
<feature type="transmembrane region" description="Helical" evidence="8">
    <location>
        <begin position="118"/>
        <end position="136"/>
    </location>
</feature>
<keyword evidence="10" id="KW-1185">Reference proteome</keyword>
<dbReference type="InterPro" id="IPR051085">
    <property type="entry name" value="MB_O-acyltransferase"/>
</dbReference>
<feature type="transmembrane region" description="Helical" evidence="8">
    <location>
        <begin position="50"/>
        <end position="67"/>
    </location>
</feature>
<dbReference type="RefSeq" id="WP_008787341.1">
    <property type="nucleotide sequence ID" value="NZ_AKCB01000001.1"/>
</dbReference>
<organism evidence="9 10">
    <name type="scientific">Coprobacillus cateniformis</name>
    <dbReference type="NCBI Taxonomy" id="100884"/>
    <lineage>
        <taxon>Bacteria</taxon>
        <taxon>Bacillati</taxon>
        <taxon>Bacillota</taxon>
        <taxon>Erysipelotrichia</taxon>
        <taxon>Erysipelotrichales</taxon>
        <taxon>Coprobacillaceae</taxon>
        <taxon>Coprobacillus</taxon>
    </lineage>
</organism>
<keyword evidence="5 8" id="KW-1133">Transmembrane helix</keyword>
<evidence type="ECO:0000313" key="10">
    <source>
        <dbReference type="Proteomes" id="UP000003157"/>
    </source>
</evidence>
<accession>E7G625</accession>
<dbReference type="PANTHER" id="PTHR13285">
    <property type="entry name" value="ACYLTRANSFERASE"/>
    <property type="match status" value="1"/>
</dbReference>
<dbReference type="Proteomes" id="UP000003157">
    <property type="component" value="Unassembled WGS sequence"/>
</dbReference>
<feature type="transmembrane region" description="Helical" evidence="8">
    <location>
        <begin position="224"/>
        <end position="242"/>
    </location>
</feature>
<dbReference type="InterPro" id="IPR004299">
    <property type="entry name" value="MBOAT_fam"/>
</dbReference>
<dbReference type="Pfam" id="PF03062">
    <property type="entry name" value="MBOAT"/>
    <property type="match status" value="1"/>
</dbReference>
<keyword evidence="3 7" id="KW-1003">Cell membrane</keyword>
<feature type="transmembrane region" description="Helical" evidence="8">
    <location>
        <begin position="6"/>
        <end position="23"/>
    </location>
</feature>
<dbReference type="EMBL" id="ADKX01000001">
    <property type="protein sequence ID" value="EFW06676.1"/>
    <property type="molecule type" value="Genomic_DNA"/>
</dbReference>
<evidence type="ECO:0000256" key="4">
    <source>
        <dbReference type="ARBA" id="ARBA00022692"/>
    </source>
</evidence>
<dbReference type="InterPro" id="IPR024194">
    <property type="entry name" value="Ac/AlaTfrase_AlgI/DltB"/>
</dbReference>
<dbReference type="STRING" id="100884.GCA_000269565_01487"/>
<comment type="subcellular location">
    <subcellularLocation>
        <location evidence="1">Cell membrane</location>
        <topology evidence="1">Multi-pass membrane protein</topology>
    </subcellularLocation>
</comment>
<evidence type="ECO:0000256" key="3">
    <source>
        <dbReference type="ARBA" id="ARBA00022475"/>
    </source>
</evidence>
<feature type="transmembrane region" description="Helical" evidence="8">
    <location>
        <begin position="187"/>
        <end position="212"/>
    </location>
</feature>
<dbReference type="eggNOG" id="COG1696">
    <property type="taxonomic scope" value="Bacteria"/>
</dbReference>
<evidence type="ECO:0000256" key="5">
    <source>
        <dbReference type="ARBA" id="ARBA00022989"/>
    </source>
</evidence>
<dbReference type="HOGENOM" id="CLU_025255_1_3_9"/>
<dbReference type="PIRSF" id="PIRSF016636">
    <property type="entry name" value="AlgI_DltB"/>
    <property type="match status" value="1"/>
</dbReference>
<dbReference type="InterPro" id="IPR028362">
    <property type="entry name" value="AlgI"/>
</dbReference>
<feature type="transmembrane region" description="Helical" evidence="8">
    <location>
        <begin position="442"/>
        <end position="463"/>
    </location>
</feature>
<dbReference type="GO" id="GO:0042121">
    <property type="term" value="P:alginic acid biosynthetic process"/>
    <property type="evidence" value="ECO:0007669"/>
    <property type="project" value="InterPro"/>
</dbReference>
<protein>
    <submittedName>
        <fullName evidence="9">Membrane bound O-acyl transferase MBOAT family protein</fullName>
    </submittedName>
</protein>
<feature type="transmembrane region" description="Helical" evidence="8">
    <location>
        <begin position="355"/>
        <end position="374"/>
    </location>
</feature>
<evidence type="ECO:0000256" key="8">
    <source>
        <dbReference type="SAM" id="Phobius"/>
    </source>
</evidence>
<reference evidence="9 10" key="1">
    <citation type="submission" date="2010-12" db="EMBL/GenBank/DDBJ databases">
        <title>The Genome Sequence of Coprobacillus sp. strain 29_1.</title>
        <authorList>
            <consortium name="The Broad Institute Genome Sequencing Platform"/>
            <person name="Earl A."/>
            <person name="Ward D."/>
            <person name="Feldgarden M."/>
            <person name="Gevers D."/>
            <person name="Daigneault M."/>
            <person name="Sibley C.D."/>
            <person name="White A."/>
            <person name="Strauss J."/>
            <person name="Allen-Vercoe E."/>
            <person name="Young S.K."/>
            <person name="Zeng Q."/>
            <person name="Gargeya S."/>
            <person name="Fitzgerald M."/>
            <person name="Haas B."/>
            <person name="Abouelleil A."/>
            <person name="Alvarado L."/>
            <person name="Arachchi H.M."/>
            <person name="Berlin A."/>
            <person name="Brown A."/>
            <person name="Chapman S.B."/>
            <person name="Chen Z."/>
            <person name="Dunbar C."/>
            <person name="Freedman E."/>
            <person name="Gearin G."/>
            <person name="Gellesch M."/>
            <person name="Goldberg J."/>
            <person name="Griggs A."/>
            <person name="Gujja S."/>
            <person name="Heilman E."/>
            <person name="Heiman D."/>
            <person name="Howarth C."/>
            <person name="Larson L."/>
            <person name="Lui A."/>
            <person name="MacDonald P.J.P."/>
            <person name="Mehta T."/>
            <person name="Montmayeur A."/>
            <person name="Murphy C."/>
            <person name="Neiman D."/>
            <person name="Pearson M."/>
            <person name="Priest M."/>
            <person name="Roberts A."/>
            <person name="Saif S."/>
            <person name="Shea T."/>
            <person name="Shenoy N."/>
            <person name="Sisk P."/>
            <person name="Stolte C."/>
            <person name="Sykes S."/>
            <person name="White J."/>
            <person name="Yandava C."/>
            <person name="Nusbaum C."/>
            <person name="Birren B."/>
        </authorList>
    </citation>
    <scope>NUCLEOTIDE SEQUENCE [LARGE SCALE GENOMIC DNA]</scope>
    <source>
        <strain evidence="9 10">29_1</strain>
    </source>
</reference>
<dbReference type="OrthoDB" id="9805788at2"/>